<evidence type="ECO:0000313" key="7">
    <source>
        <dbReference type="Proteomes" id="UP000179797"/>
    </source>
</evidence>
<dbReference type="PANTHER" id="PTHR43180:SF28">
    <property type="entry name" value="NAD(P)-BINDING ROSSMANN-FOLD SUPERFAMILY PROTEIN"/>
    <property type="match status" value="1"/>
</dbReference>
<dbReference type="CDD" id="cd05233">
    <property type="entry name" value="SDR_c"/>
    <property type="match status" value="1"/>
</dbReference>
<evidence type="ECO:0000256" key="5">
    <source>
        <dbReference type="ARBA" id="ARBA00023221"/>
    </source>
</evidence>
<dbReference type="EMBL" id="JRYR02000001">
    <property type="protein sequence ID" value="OHX66641.1"/>
    <property type="molecule type" value="Genomic_DNA"/>
</dbReference>
<evidence type="ECO:0000256" key="3">
    <source>
        <dbReference type="ARBA" id="ARBA00023027"/>
    </source>
</evidence>
<keyword evidence="7" id="KW-1185">Reference proteome</keyword>
<dbReference type="FunFam" id="3.40.50.720:FF:000084">
    <property type="entry name" value="Short-chain dehydrogenase reductase"/>
    <property type="match status" value="1"/>
</dbReference>
<dbReference type="RefSeq" id="WP_044221200.1">
    <property type="nucleotide sequence ID" value="NZ_JRYR02000001.1"/>
</dbReference>
<keyword evidence="2" id="KW-0560">Oxidoreductase</keyword>
<dbReference type="PROSITE" id="PS00061">
    <property type="entry name" value="ADH_SHORT"/>
    <property type="match status" value="1"/>
</dbReference>
<dbReference type="GO" id="GO:0008202">
    <property type="term" value="P:steroid metabolic process"/>
    <property type="evidence" value="ECO:0007669"/>
    <property type="project" value="UniProtKB-KW"/>
</dbReference>
<dbReference type="PANTHER" id="PTHR43180">
    <property type="entry name" value="3-OXOACYL-(ACYL-CARRIER-PROTEIN) REDUCTASE (AFU_ORTHOLOGUE AFUA_6G11210)"/>
    <property type="match status" value="1"/>
</dbReference>
<dbReference type="OrthoDB" id="9804104at2"/>
<dbReference type="STRING" id="915059.NH26_09855"/>
<name>A0A1S1Z064_FLAPC</name>
<keyword evidence="3" id="KW-0520">NAD</keyword>
<dbReference type="Gene3D" id="3.40.50.720">
    <property type="entry name" value="NAD(P)-binding Rossmann-like Domain"/>
    <property type="match status" value="1"/>
</dbReference>
<dbReference type="GO" id="GO:0016491">
    <property type="term" value="F:oxidoreductase activity"/>
    <property type="evidence" value="ECO:0007669"/>
    <property type="project" value="UniProtKB-KW"/>
</dbReference>
<dbReference type="NCBIfam" id="NF005559">
    <property type="entry name" value="PRK07231.1"/>
    <property type="match status" value="1"/>
</dbReference>
<dbReference type="Proteomes" id="UP000179797">
    <property type="component" value="Unassembled WGS sequence"/>
</dbReference>
<proteinExistence type="inferred from homology"/>
<sequence length="256" mass="26675">MANFFSLEGQVAIVTGGTSGIGLKTAERFIAAGAKVVISGRKDGTEIAEKIGATFVQCDVSSAESVEAMVNKAVETYGKIDILVNNAGANFGYDTMMETDIENFDKNFAINTKGVVHGIKFGVPQMNDGGRIVNVASAAAVQGVAYLAPYVASKWAVVGITKTAAVELGSRGIRANVIAPTSVNTPMANTPEGQPQLRMEHKAVPLGRIAEPEEVASLIHFLSAKDCDFVNGQVIGVDGGFTAGMSIDAYNTLAAE</sequence>
<dbReference type="InterPro" id="IPR036291">
    <property type="entry name" value="NAD(P)-bd_dom_sf"/>
</dbReference>
<evidence type="ECO:0000256" key="1">
    <source>
        <dbReference type="ARBA" id="ARBA00006484"/>
    </source>
</evidence>
<dbReference type="InterPro" id="IPR002347">
    <property type="entry name" value="SDR_fam"/>
</dbReference>
<dbReference type="SUPFAM" id="SSF51735">
    <property type="entry name" value="NAD(P)-binding Rossmann-fold domains"/>
    <property type="match status" value="1"/>
</dbReference>
<comment type="similarity">
    <text evidence="1">Belongs to the short-chain dehydrogenases/reductases (SDR) family.</text>
</comment>
<accession>A0A1S1Z064</accession>
<dbReference type="AlphaFoldDB" id="A0A1S1Z064"/>
<evidence type="ECO:0000256" key="4">
    <source>
        <dbReference type="ARBA" id="ARBA00023098"/>
    </source>
</evidence>
<gene>
    <name evidence="6" type="ORF">NH26_09855</name>
</gene>
<evidence type="ECO:0000313" key="6">
    <source>
        <dbReference type="EMBL" id="OHX66641.1"/>
    </source>
</evidence>
<organism evidence="6 7">
    <name type="scientific">Flammeovirga pacifica</name>
    <dbReference type="NCBI Taxonomy" id="915059"/>
    <lineage>
        <taxon>Bacteria</taxon>
        <taxon>Pseudomonadati</taxon>
        <taxon>Bacteroidota</taxon>
        <taxon>Cytophagia</taxon>
        <taxon>Cytophagales</taxon>
        <taxon>Flammeovirgaceae</taxon>
        <taxon>Flammeovirga</taxon>
    </lineage>
</organism>
<keyword evidence="4" id="KW-0443">Lipid metabolism</keyword>
<dbReference type="PRINTS" id="PR00080">
    <property type="entry name" value="SDRFAMILY"/>
</dbReference>
<dbReference type="Pfam" id="PF13561">
    <property type="entry name" value="adh_short_C2"/>
    <property type="match status" value="1"/>
</dbReference>
<protein>
    <submittedName>
        <fullName evidence="6">3-oxoacyl-ACP reductase</fullName>
    </submittedName>
</protein>
<dbReference type="PRINTS" id="PR00081">
    <property type="entry name" value="GDHRDH"/>
</dbReference>
<keyword evidence="5" id="KW-0753">Steroid metabolism</keyword>
<comment type="caution">
    <text evidence="6">The sequence shown here is derived from an EMBL/GenBank/DDBJ whole genome shotgun (WGS) entry which is preliminary data.</text>
</comment>
<evidence type="ECO:0000256" key="2">
    <source>
        <dbReference type="ARBA" id="ARBA00023002"/>
    </source>
</evidence>
<reference evidence="6 7" key="1">
    <citation type="journal article" date="2012" name="Int. J. Syst. Evol. Microbiol.">
        <title>Flammeovirga pacifica sp. nov., isolated from deep-sea sediment.</title>
        <authorList>
            <person name="Xu H."/>
            <person name="Fu Y."/>
            <person name="Yang N."/>
            <person name="Ding Z."/>
            <person name="Lai Q."/>
            <person name="Zeng R."/>
        </authorList>
    </citation>
    <scope>NUCLEOTIDE SEQUENCE [LARGE SCALE GENOMIC DNA]</scope>
    <source>
        <strain evidence="7">DSM 24597 / LMG 26175 / WPAGA1</strain>
    </source>
</reference>
<dbReference type="InterPro" id="IPR020904">
    <property type="entry name" value="Sc_DH/Rdtase_CS"/>
</dbReference>